<evidence type="ECO:0000256" key="7">
    <source>
        <dbReference type="ARBA" id="ARBA00022989"/>
    </source>
</evidence>
<sequence>MKILVLISLLIVQSKAKLCPSRCFCSKDLSTVNCSGKKMTNFPSNIPLAVKKLILDHNLITEIPVGPLKNLSSLSLLDLRNNKINTIEPGAFLDCGQLQQLYLVTNKFTSVKKGAFNGANSLFYLSMSANRLSVIPPLGPLKNLASLVLEGNQISDATFPTEFLQLKKLRDVILSNNPIGNLLNTTFSNLRNSSVQKLEIARSQISKVDPATFSYLTQIKSLKIGYNPLNKWQLKNVMAGLRYSPIVSIDIRNISLGGSLPTETFSWMQKINDLSLRNNRIQSIQKMAFVNLPKLLQIDLTACNIMSIDPEAFYNLSSIQRIFLTDNKLTSVPKGLPPSLQMLHLEKNQLSAIKNDDFANATSLLELYLDTNKIHVLQENSFAGLNRLNKLHLEENRIANLPGSLFGNLGRLVSLSLNKNNLKIIQDHSSTFDPLVSLVYLGLVDNQCSNLPLQLFNQLTSLVFLELSNNNLGSLIGADSNGQLFAGLSKLKRLDLDGNQISTVHESMLRELVSLTNLSLARNEISHWGEHLFAKTQQLRVLDLSYNLITLINQTSLKDLNYLNVLDLRKSPFDCSCDLRWFRNWINHTHVILPDLPNWTCAAPTSWQGKPLLSFKASKIDCRNWTLYYILSGVGVGLVLSILIMMILYRYRWFVSFRLYRAWKFVKGTTNTDLRGYEAIPGEDKHYDVYISCAPEDNVWVINKLLPRIDNGKINEREFQGNYNVCFSERDFEPHLSVVSCINRHLTSSRRAFIILSKHYGQDRRCEFELHNIMAAVSEGDIEDYTVIVVGKLPIKYVPKLLRKTIERHNYIEYPNANTVEDEFIEKVGDILESRNNARGNVIN</sequence>
<evidence type="ECO:0000256" key="2">
    <source>
        <dbReference type="ARBA" id="ARBA00009634"/>
    </source>
</evidence>
<keyword evidence="15" id="KW-1185">Reference proteome</keyword>
<dbReference type="SMART" id="SM00013">
    <property type="entry name" value="LRRNT"/>
    <property type="match status" value="1"/>
</dbReference>
<dbReference type="EMBL" id="JAZGQO010000006">
    <property type="protein sequence ID" value="KAK6185207.1"/>
    <property type="molecule type" value="Genomic_DNA"/>
</dbReference>
<dbReference type="PIRSF" id="PIRSF037595">
    <property type="entry name" value="Toll-like_receptor"/>
    <property type="match status" value="1"/>
</dbReference>
<accession>A0AAN8JTV7</accession>
<dbReference type="InterPro" id="IPR050328">
    <property type="entry name" value="Dev_Immune_Receptor"/>
</dbReference>
<dbReference type="FunFam" id="3.80.10.10:FF:000770">
    <property type="entry name" value="Uncharacterized protein"/>
    <property type="match status" value="1"/>
</dbReference>
<evidence type="ECO:0000313" key="15">
    <source>
        <dbReference type="Proteomes" id="UP001347796"/>
    </source>
</evidence>
<feature type="domain" description="TIR" evidence="13">
    <location>
        <begin position="685"/>
        <end position="832"/>
    </location>
</feature>
<feature type="chain" id="PRO_5042994882" description="TIR domain-containing protein" evidence="12">
    <location>
        <begin position="17"/>
        <end position="844"/>
    </location>
</feature>
<keyword evidence="8 11" id="KW-0472">Membrane</keyword>
<keyword evidence="5 12" id="KW-0732">Signal</keyword>
<dbReference type="InterPro" id="IPR032675">
    <property type="entry name" value="LRR_dom_sf"/>
</dbReference>
<dbReference type="GO" id="GO:0031012">
    <property type="term" value="C:extracellular matrix"/>
    <property type="evidence" value="ECO:0007669"/>
    <property type="project" value="TreeGrafter"/>
</dbReference>
<evidence type="ECO:0000256" key="3">
    <source>
        <dbReference type="ARBA" id="ARBA00022614"/>
    </source>
</evidence>
<dbReference type="PANTHER" id="PTHR24373">
    <property type="entry name" value="SLIT RELATED LEUCINE-RICH REPEAT NEURONAL PROTEIN"/>
    <property type="match status" value="1"/>
</dbReference>
<dbReference type="InterPro" id="IPR000483">
    <property type="entry name" value="Cys-rich_flank_reg_C"/>
</dbReference>
<comment type="similarity">
    <text evidence="2">Belongs to the Toll-like receptor family.</text>
</comment>
<comment type="caution">
    <text evidence="14">The sequence shown here is derived from an EMBL/GenBank/DDBJ whole genome shotgun (WGS) entry which is preliminary data.</text>
</comment>
<dbReference type="InterPro" id="IPR000372">
    <property type="entry name" value="LRRNT"/>
</dbReference>
<dbReference type="SMART" id="SM00365">
    <property type="entry name" value="LRR_SD22"/>
    <property type="match status" value="8"/>
</dbReference>
<dbReference type="InterPro" id="IPR000157">
    <property type="entry name" value="TIR_dom"/>
</dbReference>
<evidence type="ECO:0000256" key="1">
    <source>
        <dbReference type="ARBA" id="ARBA00004479"/>
    </source>
</evidence>
<keyword evidence="7 11" id="KW-1133">Transmembrane helix</keyword>
<dbReference type="Pfam" id="PF13855">
    <property type="entry name" value="LRR_8"/>
    <property type="match status" value="5"/>
</dbReference>
<dbReference type="SUPFAM" id="SSF52058">
    <property type="entry name" value="L domain-like"/>
    <property type="match status" value="2"/>
</dbReference>
<evidence type="ECO:0000259" key="13">
    <source>
        <dbReference type="PROSITE" id="PS50104"/>
    </source>
</evidence>
<keyword evidence="4 11" id="KW-0812">Transmembrane</keyword>
<name>A0AAN8JTV7_PATCE</name>
<dbReference type="AlphaFoldDB" id="A0AAN8JTV7"/>
<protein>
    <recommendedName>
        <fullName evidence="13">TIR domain-containing protein</fullName>
    </recommendedName>
</protein>
<feature type="transmembrane region" description="Helical" evidence="11">
    <location>
        <begin position="627"/>
        <end position="649"/>
    </location>
</feature>
<dbReference type="GO" id="GO:0016020">
    <property type="term" value="C:membrane"/>
    <property type="evidence" value="ECO:0007669"/>
    <property type="project" value="UniProtKB-SubCell"/>
</dbReference>
<evidence type="ECO:0000256" key="9">
    <source>
        <dbReference type="ARBA" id="ARBA00023170"/>
    </source>
</evidence>
<keyword evidence="6" id="KW-0677">Repeat</keyword>
<dbReference type="SMART" id="SM00082">
    <property type="entry name" value="LRRCT"/>
    <property type="match status" value="1"/>
</dbReference>
<keyword evidence="3" id="KW-0433">Leucine-rich repeat</keyword>
<dbReference type="GO" id="GO:0002224">
    <property type="term" value="P:toll-like receptor signaling pathway"/>
    <property type="evidence" value="ECO:0007669"/>
    <property type="project" value="InterPro"/>
</dbReference>
<dbReference type="PANTHER" id="PTHR24373:SF130">
    <property type="entry name" value="LEUCINE-RICH REPEAT AND IMMUNOGLOBULIN-LIKE DOMAIN-CONTAINING NOGO RECEPTOR-INTERACTING PROTEIN 3"/>
    <property type="match status" value="1"/>
</dbReference>
<dbReference type="Gene3D" id="3.80.10.10">
    <property type="entry name" value="Ribonuclease Inhibitor"/>
    <property type="match status" value="4"/>
</dbReference>
<dbReference type="Proteomes" id="UP001347796">
    <property type="component" value="Unassembled WGS sequence"/>
</dbReference>
<dbReference type="PROSITE" id="PS50104">
    <property type="entry name" value="TIR"/>
    <property type="match status" value="1"/>
</dbReference>
<dbReference type="Gene3D" id="3.40.50.10140">
    <property type="entry name" value="Toll/interleukin-1 receptor homology (TIR) domain"/>
    <property type="match status" value="1"/>
</dbReference>
<evidence type="ECO:0000256" key="12">
    <source>
        <dbReference type="SAM" id="SignalP"/>
    </source>
</evidence>
<dbReference type="InterPro" id="IPR003591">
    <property type="entry name" value="Leu-rich_rpt_typical-subtyp"/>
</dbReference>
<proteinExistence type="inferred from homology"/>
<organism evidence="14 15">
    <name type="scientific">Patella caerulea</name>
    <name type="common">Rayed Mediterranean limpet</name>
    <dbReference type="NCBI Taxonomy" id="87958"/>
    <lineage>
        <taxon>Eukaryota</taxon>
        <taxon>Metazoa</taxon>
        <taxon>Spiralia</taxon>
        <taxon>Lophotrochozoa</taxon>
        <taxon>Mollusca</taxon>
        <taxon>Gastropoda</taxon>
        <taxon>Patellogastropoda</taxon>
        <taxon>Patelloidea</taxon>
        <taxon>Patellidae</taxon>
        <taxon>Patella</taxon>
    </lineage>
</organism>
<dbReference type="SUPFAM" id="SSF52200">
    <property type="entry name" value="Toll/Interleukin receptor TIR domain"/>
    <property type="match status" value="1"/>
</dbReference>
<evidence type="ECO:0000256" key="11">
    <source>
        <dbReference type="SAM" id="Phobius"/>
    </source>
</evidence>
<keyword evidence="10" id="KW-0325">Glycoprotein</keyword>
<gene>
    <name evidence="14" type="ORF">SNE40_007492</name>
</gene>
<dbReference type="InterPro" id="IPR001611">
    <property type="entry name" value="Leu-rich_rpt"/>
</dbReference>
<dbReference type="SMART" id="SM00255">
    <property type="entry name" value="TIR"/>
    <property type="match status" value="1"/>
</dbReference>
<reference evidence="14 15" key="1">
    <citation type="submission" date="2024-01" db="EMBL/GenBank/DDBJ databases">
        <title>The genome of the rayed Mediterranean limpet Patella caerulea (Linnaeus, 1758).</title>
        <authorList>
            <person name="Anh-Thu Weber A."/>
            <person name="Halstead-Nussloch G."/>
        </authorList>
    </citation>
    <scope>NUCLEOTIDE SEQUENCE [LARGE SCALE GENOMIC DNA]</scope>
    <source>
        <strain evidence="14">AATW-2023a</strain>
        <tissue evidence="14">Whole specimen</tissue>
    </source>
</reference>
<evidence type="ECO:0000256" key="5">
    <source>
        <dbReference type="ARBA" id="ARBA00022729"/>
    </source>
</evidence>
<evidence type="ECO:0000256" key="8">
    <source>
        <dbReference type="ARBA" id="ARBA00023136"/>
    </source>
</evidence>
<evidence type="ECO:0000256" key="4">
    <source>
        <dbReference type="ARBA" id="ARBA00022692"/>
    </source>
</evidence>
<dbReference type="PROSITE" id="PS51450">
    <property type="entry name" value="LRR"/>
    <property type="match status" value="2"/>
</dbReference>
<evidence type="ECO:0000313" key="14">
    <source>
        <dbReference type="EMBL" id="KAK6185207.1"/>
    </source>
</evidence>
<dbReference type="GO" id="GO:0005615">
    <property type="term" value="C:extracellular space"/>
    <property type="evidence" value="ECO:0007669"/>
    <property type="project" value="TreeGrafter"/>
</dbReference>
<dbReference type="Pfam" id="PF01582">
    <property type="entry name" value="TIR"/>
    <property type="match status" value="1"/>
</dbReference>
<comment type="subcellular location">
    <subcellularLocation>
        <location evidence="1">Membrane</location>
        <topology evidence="1">Single-pass type I membrane protein</topology>
    </subcellularLocation>
</comment>
<feature type="signal peptide" evidence="12">
    <location>
        <begin position="1"/>
        <end position="16"/>
    </location>
</feature>
<dbReference type="SMART" id="SM00369">
    <property type="entry name" value="LRR_TYP"/>
    <property type="match status" value="16"/>
</dbReference>
<dbReference type="GO" id="GO:0004888">
    <property type="term" value="F:transmembrane signaling receptor activity"/>
    <property type="evidence" value="ECO:0007669"/>
    <property type="project" value="InterPro"/>
</dbReference>
<dbReference type="InterPro" id="IPR017241">
    <property type="entry name" value="Toll-like_receptor"/>
</dbReference>
<keyword evidence="9" id="KW-0675">Receptor</keyword>
<dbReference type="InterPro" id="IPR035897">
    <property type="entry name" value="Toll_tir_struct_dom_sf"/>
</dbReference>
<dbReference type="GO" id="GO:0006955">
    <property type="term" value="P:immune response"/>
    <property type="evidence" value="ECO:0007669"/>
    <property type="project" value="InterPro"/>
</dbReference>
<evidence type="ECO:0000256" key="6">
    <source>
        <dbReference type="ARBA" id="ARBA00022737"/>
    </source>
</evidence>
<evidence type="ECO:0000256" key="10">
    <source>
        <dbReference type="ARBA" id="ARBA00023180"/>
    </source>
</evidence>